<evidence type="ECO:0000313" key="3">
    <source>
        <dbReference type="Proteomes" id="UP001595698"/>
    </source>
</evidence>
<dbReference type="RefSeq" id="WP_386190904.1">
    <property type="nucleotide sequence ID" value="NZ_JBHSBC010000020.1"/>
</dbReference>
<sequence length="167" mass="17492">MGERAGVIAAITGVLALVVSLLAWLLPQSGDRSSAVPEQYLGTWRGQVTMTFPDPTREGKGAGTDEITIKQGSVGDTVADQRAVDWGQEAGCSRSWQLAEVNGDHLVLKAGTTGAPANAPSGQTCLADLTMSVRLTGQERMEIQANYTILGTVTGAFSGSLVRQSRT</sequence>
<feature type="transmembrane region" description="Helical" evidence="1">
    <location>
        <begin position="6"/>
        <end position="26"/>
    </location>
</feature>
<evidence type="ECO:0000256" key="1">
    <source>
        <dbReference type="SAM" id="Phobius"/>
    </source>
</evidence>
<accession>A0ABV8F233</accession>
<comment type="caution">
    <text evidence="2">The sequence shown here is derived from an EMBL/GenBank/DDBJ whole genome shotgun (WGS) entry which is preliminary data.</text>
</comment>
<keyword evidence="1" id="KW-0472">Membrane</keyword>
<proteinExistence type="predicted"/>
<gene>
    <name evidence="2" type="ORF">ACFOYY_20710</name>
</gene>
<name>A0ABV8F233_9ACTN</name>
<reference evidence="3" key="1">
    <citation type="journal article" date="2019" name="Int. J. Syst. Evol. Microbiol.">
        <title>The Global Catalogue of Microorganisms (GCM) 10K type strain sequencing project: providing services to taxonomists for standard genome sequencing and annotation.</title>
        <authorList>
            <consortium name="The Broad Institute Genomics Platform"/>
            <consortium name="The Broad Institute Genome Sequencing Center for Infectious Disease"/>
            <person name="Wu L."/>
            <person name="Ma J."/>
        </authorList>
    </citation>
    <scope>NUCLEOTIDE SEQUENCE [LARGE SCALE GENOMIC DNA]</scope>
    <source>
        <strain evidence="3">TBRC 7912</strain>
    </source>
</reference>
<keyword evidence="3" id="KW-1185">Reference proteome</keyword>
<organism evidence="2 3">
    <name type="scientific">Streptosporangium jomthongense</name>
    <dbReference type="NCBI Taxonomy" id="1193683"/>
    <lineage>
        <taxon>Bacteria</taxon>
        <taxon>Bacillati</taxon>
        <taxon>Actinomycetota</taxon>
        <taxon>Actinomycetes</taxon>
        <taxon>Streptosporangiales</taxon>
        <taxon>Streptosporangiaceae</taxon>
        <taxon>Streptosporangium</taxon>
    </lineage>
</organism>
<dbReference type="Proteomes" id="UP001595698">
    <property type="component" value="Unassembled WGS sequence"/>
</dbReference>
<evidence type="ECO:0000313" key="2">
    <source>
        <dbReference type="EMBL" id="MFC3982576.1"/>
    </source>
</evidence>
<protein>
    <submittedName>
        <fullName evidence="2">Uncharacterized protein</fullName>
    </submittedName>
</protein>
<dbReference type="EMBL" id="JBHSBC010000020">
    <property type="protein sequence ID" value="MFC3982576.1"/>
    <property type="molecule type" value="Genomic_DNA"/>
</dbReference>
<keyword evidence="1" id="KW-0812">Transmembrane</keyword>
<keyword evidence="1" id="KW-1133">Transmembrane helix</keyword>